<keyword evidence="2" id="KW-1185">Reference proteome</keyword>
<name>A0AAV4M4H4_CAEEX</name>
<evidence type="ECO:0000313" key="1">
    <source>
        <dbReference type="EMBL" id="GIX67258.1"/>
    </source>
</evidence>
<gene>
    <name evidence="1" type="ORF">CEXT_498371</name>
</gene>
<accession>A0AAV4M4H4</accession>
<sequence>MVLIERTLRPLRYCELDDMPNPKMERPVSDSDEERMETLRNFPVRVESRVKIFKKKISRIRTPRSDKGQHKRNKVRDEFLTDKEEIPDQFLRQELQEAFTTMIQESLRTGLLKGAISLRSLIVYEEDTTKRIGVPMKTSPPTNERELRKGVRGILFDNKGMPENKIQDLISVSLRFNLIQF</sequence>
<organism evidence="1 2">
    <name type="scientific">Caerostris extrusa</name>
    <name type="common">Bark spider</name>
    <name type="synonym">Caerostris bankana</name>
    <dbReference type="NCBI Taxonomy" id="172846"/>
    <lineage>
        <taxon>Eukaryota</taxon>
        <taxon>Metazoa</taxon>
        <taxon>Ecdysozoa</taxon>
        <taxon>Arthropoda</taxon>
        <taxon>Chelicerata</taxon>
        <taxon>Arachnida</taxon>
        <taxon>Araneae</taxon>
        <taxon>Araneomorphae</taxon>
        <taxon>Entelegynae</taxon>
        <taxon>Araneoidea</taxon>
        <taxon>Araneidae</taxon>
        <taxon>Caerostris</taxon>
    </lineage>
</organism>
<evidence type="ECO:0000313" key="2">
    <source>
        <dbReference type="Proteomes" id="UP001054945"/>
    </source>
</evidence>
<dbReference type="EMBL" id="BPLR01019387">
    <property type="protein sequence ID" value="GIX67258.1"/>
    <property type="molecule type" value="Genomic_DNA"/>
</dbReference>
<reference evidence="1 2" key="1">
    <citation type="submission" date="2021-06" db="EMBL/GenBank/DDBJ databases">
        <title>Caerostris extrusa draft genome.</title>
        <authorList>
            <person name="Kono N."/>
            <person name="Arakawa K."/>
        </authorList>
    </citation>
    <scope>NUCLEOTIDE SEQUENCE [LARGE SCALE GENOMIC DNA]</scope>
</reference>
<comment type="caution">
    <text evidence="1">The sequence shown here is derived from an EMBL/GenBank/DDBJ whole genome shotgun (WGS) entry which is preliminary data.</text>
</comment>
<dbReference type="Proteomes" id="UP001054945">
    <property type="component" value="Unassembled WGS sequence"/>
</dbReference>
<dbReference type="AlphaFoldDB" id="A0AAV4M4H4"/>
<protein>
    <submittedName>
        <fullName evidence="1">Uncharacterized protein</fullName>
    </submittedName>
</protein>
<proteinExistence type="predicted"/>